<evidence type="ECO:0000313" key="11">
    <source>
        <dbReference type="EMBL" id="MTH65539.1"/>
    </source>
</evidence>
<reference evidence="11 12" key="1">
    <citation type="submission" date="2019-11" db="EMBL/GenBank/DDBJ databases">
        <authorList>
            <person name="Dong K."/>
        </authorList>
    </citation>
    <scope>NUCLEOTIDE SEQUENCE [LARGE SCALE GENOMIC DNA]</scope>
    <source>
        <strain evidence="11 12">DK608</strain>
    </source>
</reference>
<evidence type="ECO:0000256" key="3">
    <source>
        <dbReference type="ARBA" id="ARBA00022448"/>
    </source>
</evidence>
<comment type="function">
    <text evidence="8">Probably part of an ABC transporter complex. Probably responsible for the translocation of the substrate across the membrane.</text>
</comment>
<protein>
    <submittedName>
        <fullName evidence="11">ABC transporter permease subunit</fullName>
    </submittedName>
</protein>
<evidence type="ECO:0000256" key="4">
    <source>
        <dbReference type="ARBA" id="ARBA00022475"/>
    </source>
</evidence>
<dbReference type="GO" id="GO:0005886">
    <property type="term" value="C:plasma membrane"/>
    <property type="evidence" value="ECO:0007669"/>
    <property type="project" value="UniProtKB-SubCell"/>
</dbReference>
<dbReference type="SUPFAM" id="SSF161098">
    <property type="entry name" value="MetI-like"/>
    <property type="match status" value="1"/>
</dbReference>
<keyword evidence="6 9" id="KW-1133">Transmembrane helix</keyword>
<organism evidence="11 12">
    <name type="scientific">Paracoccus shanxieyensis</name>
    <dbReference type="NCBI Taxonomy" id="2675752"/>
    <lineage>
        <taxon>Bacteria</taxon>
        <taxon>Pseudomonadati</taxon>
        <taxon>Pseudomonadota</taxon>
        <taxon>Alphaproteobacteria</taxon>
        <taxon>Rhodobacterales</taxon>
        <taxon>Paracoccaceae</taxon>
        <taxon>Paracoccus</taxon>
    </lineage>
</organism>
<dbReference type="Pfam" id="PF00528">
    <property type="entry name" value="BPD_transp_1"/>
    <property type="match status" value="1"/>
</dbReference>
<dbReference type="InterPro" id="IPR000515">
    <property type="entry name" value="MetI-like"/>
</dbReference>
<feature type="transmembrane region" description="Helical" evidence="9">
    <location>
        <begin position="183"/>
        <end position="200"/>
    </location>
</feature>
<evidence type="ECO:0000256" key="6">
    <source>
        <dbReference type="ARBA" id="ARBA00022989"/>
    </source>
</evidence>
<dbReference type="Gene3D" id="1.10.3720.10">
    <property type="entry name" value="MetI-like"/>
    <property type="match status" value="1"/>
</dbReference>
<keyword evidence="4" id="KW-1003">Cell membrane</keyword>
<feature type="transmembrane region" description="Helical" evidence="9">
    <location>
        <begin position="85"/>
        <end position="107"/>
    </location>
</feature>
<evidence type="ECO:0000256" key="5">
    <source>
        <dbReference type="ARBA" id="ARBA00022692"/>
    </source>
</evidence>
<dbReference type="GO" id="GO:0042918">
    <property type="term" value="P:alkanesulfonate transmembrane transport"/>
    <property type="evidence" value="ECO:0007669"/>
    <property type="project" value="UniProtKB-ARBA"/>
</dbReference>
<dbReference type="RefSeq" id="WP_155045413.1">
    <property type="nucleotide sequence ID" value="NZ_WMIH01000014.1"/>
</dbReference>
<keyword evidence="5 9" id="KW-0812">Transmembrane</keyword>
<gene>
    <name evidence="11" type="ORF">GL284_14795</name>
</gene>
<evidence type="ECO:0000256" key="8">
    <source>
        <dbReference type="ARBA" id="ARBA00056719"/>
    </source>
</evidence>
<feature type="transmembrane region" description="Helical" evidence="9">
    <location>
        <begin position="206"/>
        <end position="226"/>
    </location>
</feature>
<evidence type="ECO:0000256" key="9">
    <source>
        <dbReference type="RuleBase" id="RU363032"/>
    </source>
</evidence>
<keyword evidence="7 9" id="KW-0472">Membrane</keyword>
<feature type="transmembrane region" description="Helical" evidence="9">
    <location>
        <begin position="27"/>
        <end position="48"/>
    </location>
</feature>
<comment type="caution">
    <text evidence="11">The sequence shown here is derived from an EMBL/GenBank/DDBJ whole genome shotgun (WGS) entry which is preliminary data.</text>
</comment>
<feature type="transmembrane region" description="Helical" evidence="9">
    <location>
        <begin position="143"/>
        <end position="162"/>
    </location>
</feature>
<dbReference type="PANTHER" id="PTHR30151">
    <property type="entry name" value="ALKANE SULFONATE ABC TRANSPORTER-RELATED, MEMBRANE SUBUNIT"/>
    <property type="match status" value="1"/>
</dbReference>
<name>A0A6L6J045_9RHOB</name>
<dbReference type="Proteomes" id="UP000478740">
    <property type="component" value="Unassembled WGS sequence"/>
</dbReference>
<keyword evidence="12" id="KW-1185">Reference proteome</keyword>
<evidence type="ECO:0000256" key="2">
    <source>
        <dbReference type="ARBA" id="ARBA00009306"/>
    </source>
</evidence>
<comment type="similarity">
    <text evidence="2 9">Belongs to the binding-protein-dependent transport system permease family.</text>
</comment>
<dbReference type="InterPro" id="IPR035906">
    <property type="entry name" value="MetI-like_sf"/>
</dbReference>
<feature type="transmembrane region" description="Helical" evidence="9">
    <location>
        <begin position="119"/>
        <end position="137"/>
    </location>
</feature>
<comment type="subcellular location">
    <subcellularLocation>
        <location evidence="1 9">Cell membrane</location>
        <topology evidence="1 9">Multi-pass membrane protein</topology>
    </subcellularLocation>
</comment>
<proteinExistence type="inferred from homology"/>
<evidence type="ECO:0000313" key="12">
    <source>
        <dbReference type="Proteomes" id="UP000478740"/>
    </source>
</evidence>
<feature type="transmembrane region" description="Helical" evidence="9">
    <location>
        <begin position="233"/>
        <end position="253"/>
    </location>
</feature>
<dbReference type="PROSITE" id="PS50928">
    <property type="entry name" value="ABC_TM1"/>
    <property type="match status" value="1"/>
</dbReference>
<evidence type="ECO:0000259" key="10">
    <source>
        <dbReference type="PROSITE" id="PS50928"/>
    </source>
</evidence>
<accession>A0A6L6J045</accession>
<dbReference type="PANTHER" id="PTHR30151:SF38">
    <property type="entry name" value="ALIPHATIC SULFONATES TRANSPORT PERMEASE PROTEIN SSUC-RELATED"/>
    <property type="match status" value="1"/>
</dbReference>
<evidence type="ECO:0000256" key="7">
    <source>
        <dbReference type="ARBA" id="ARBA00023136"/>
    </source>
</evidence>
<feature type="domain" description="ABC transmembrane type-1" evidence="10">
    <location>
        <begin position="73"/>
        <end position="257"/>
    </location>
</feature>
<keyword evidence="3 9" id="KW-0813">Transport</keyword>
<dbReference type="FunFam" id="1.10.3720.10:FF:000003">
    <property type="entry name" value="Aliphatic sulfonate ABC transporter permease"/>
    <property type="match status" value="1"/>
</dbReference>
<dbReference type="EMBL" id="WMII01000014">
    <property type="protein sequence ID" value="MTH65539.1"/>
    <property type="molecule type" value="Genomic_DNA"/>
</dbReference>
<dbReference type="CDD" id="cd06261">
    <property type="entry name" value="TM_PBP2"/>
    <property type="match status" value="1"/>
</dbReference>
<evidence type="ECO:0000256" key="1">
    <source>
        <dbReference type="ARBA" id="ARBA00004651"/>
    </source>
</evidence>
<sequence length="274" mass="29436">MSLTDTLSAVRSRSPSWRPSLPGRQALLPYAVPAAILILWEIAGATGLMADTIMPRPSTIFATALRLTASGELFTHLGVSAARALAGLIVGGSIGFALGVANGVSRLSETLTDTTLQMIRNIPHLALIPLVILWFGIGEGAKLFLVALGVFFPIYLNTLHGIRNVDSQLIEMGRAYGMTSRQLFRRIVLPGALPSIFVGLRYGLGIMWLTLIVAETLSASSGLGYMAMQAREFMILDVVVLSILLYAALGKLADTLTRALERRALKWSPAYAGR</sequence>
<dbReference type="AlphaFoldDB" id="A0A6L6J045"/>